<evidence type="ECO:0000256" key="3">
    <source>
        <dbReference type="ARBA" id="ARBA00022692"/>
    </source>
</evidence>
<dbReference type="EMBL" id="PKKM01000002">
    <property type="protein sequence ID" value="PKY65233.1"/>
    <property type="molecule type" value="Genomic_DNA"/>
</dbReference>
<keyword evidence="8 11" id="KW-0472">Membrane</keyword>
<feature type="region of interest" description="Disordered" evidence="10">
    <location>
        <begin position="1"/>
        <end position="21"/>
    </location>
</feature>
<dbReference type="InterPro" id="IPR003593">
    <property type="entry name" value="AAA+_ATPase"/>
</dbReference>
<evidence type="ECO:0000256" key="8">
    <source>
        <dbReference type="ARBA" id="ARBA00023136"/>
    </source>
</evidence>
<evidence type="ECO:0000256" key="9">
    <source>
        <dbReference type="PROSITE-ProRule" id="PRU00289"/>
    </source>
</evidence>
<dbReference type="InterPro" id="IPR027417">
    <property type="entry name" value="P-loop_NTPase"/>
</dbReference>
<comment type="subcellular location">
    <subcellularLocation>
        <location evidence="1">Cell membrane</location>
        <topology evidence="1">Multi-pass membrane protein</topology>
    </subcellularLocation>
</comment>
<evidence type="ECO:0000313" key="13">
    <source>
        <dbReference type="EMBL" id="PKY65233.1"/>
    </source>
</evidence>
<dbReference type="Proteomes" id="UP000234198">
    <property type="component" value="Unassembled WGS sequence"/>
</dbReference>
<dbReference type="InterPro" id="IPR023836">
    <property type="entry name" value="EccCa-like_Actinobacteria"/>
</dbReference>
<feature type="domain" description="FtsK" evidence="12">
    <location>
        <begin position="1130"/>
        <end position="1313"/>
    </location>
</feature>
<dbReference type="GO" id="GO:0005524">
    <property type="term" value="F:ATP binding"/>
    <property type="evidence" value="ECO:0007669"/>
    <property type="project" value="UniProtKB-UniRule"/>
</dbReference>
<feature type="domain" description="FtsK" evidence="12">
    <location>
        <begin position="465"/>
        <end position="666"/>
    </location>
</feature>
<gene>
    <name evidence="13" type="ORF">CYJ22_01750</name>
</gene>
<keyword evidence="3 11" id="KW-0812">Transmembrane</keyword>
<keyword evidence="6 9" id="KW-0067">ATP-binding</keyword>
<protein>
    <submittedName>
        <fullName evidence="13">Type VII secretion protein EccC</fullName>
    </submittedName>
</protein>
<dbReference type="GO" id="GO:0005886">
    <property type="term" value="C:plasma membrane"/>
    <property type="evidence" value="ECO:0007669"/>
    <property type="project" value="UniProtKB-SubCell"/>
</dbReference>
<dbReference type="RefSeq" id="WP_101600619.1">
    <property type="nucleotide sequence ID" value="NZ_PKKM01000002.1"/>
</dbReference>
<evidence type="ECO:0000256" key="4">
    <source>
        <dbReference type="ARBA" id="ARBA00022737"/>
    </source>
</evidence>
<evidence type="ECO:0000313" key="14">
    <source>
        <dbReference type="Proteomes" id="UP000234198"/>
    </source>
</evidence>
<dbReference type="PROSITE" id="PS50901">
    <property type="entry name" value="FTSK"/>
    <property type="match status" value="3"/>
</dbReference>
<name>A0A2I1I2A1_9ACTO</name>
<dbReference type="Gene3D" id="3.40.50.300">
    <property type="entry name" value="P-loop containing nucleotide triphosphate hydrolases"/>
    <property type="match status" value="3"/>
</dbReference>
<feature type="transmembrane region" description="Helical" evidence="11">
    <location>
        <begin position="67"/>
        <end position="85"/>
    </location>
</feature>
<dbReference type="Pfam" id="PF01580">
    <property type="entry name" value="FtsK_SpoIIIE"/>
    <property type="match status" value="3"/>
</dbReference>
<dbReference type="InterPro" id="IPR002543">
    <property type="entry name" value="FtsK_dom"/>
</dbReference>
<accession>A0A2I1I2A1</accession>
<organism evidence="13 14">
    <name type="scientific">Schaalia odontolytica</name>
    <dbReference type="NCBI Taxonomy" id="1660"/>
    <lineage>
        <taxon>Bacteria</taxon>
        <taxon>Bacillati</taxon>
        <taxon>Actinomycetota</taxon>
        <taxon>Actinomycetes</taxon>
        <taxon>Actinomycetales</taxon>
        <taxon>Actinomycetaceae</taxon>
        <taxon>Schaalia</taxon>
    </lineage>
</organism>
<evidence type="ECO:0000256" key="10">
    <source>
        <dbReference type="SAM" id="MobiDB-lite"/>
    </source>
</evidence>
<evidence type="ECO:0000256" key="5">
    <source>
        <dbReference type="ARBA" id="ARBA00022741"/>
    </source>
</evidence>
<feature type="domain" description="FtsK" evidence="12">
    <location>
        <begin position="838"/>
        <end position="1028"/>
    </location>
</feature>
<sequence>MVTRRKRRSAAAPEQPSGSLAIQIPPEKAEPASMGNVLMMVVPMLGSTGVMIFMAMQNGSNNNRSMLMGGGMLVAMLGMVGFNMYRQFSQYRTRVVTQRREYLSYLAETRDAVRKVAKKQRAYYNWVYPDPNALVTLAANGSRLWSREGGTYDLFAFRYGSGTQPLGLIFERPPIDPMTEMDVVCLSAMERFINVHDHTDNVGKFLFLGDFSHIEVAGEGEAVYDEMRAIMMHLACFIDPSKLKIAVLCSADRLGEWEWVKWMPQARSSTVRDAVGPGRMISTDPGELAEMIGTDIAMRGAFRFGEEIPVYPHLLLVCDGAEFPASSPFGSAAGVKGVTIMSRAREWTPMTSHTTLRLLIHPNPDRKGADVVDVVTMDSMPEQAFADRLSAVQAEAIARRMTPFATQQNLEEADTPVGRSDESRQKDLMELVGIGDIRDFDPEKQWRRREGRERLAAPFGVTPEGAPVVLDIKESAQQGMGPHGLLIGATGSGKSEVLRTLVLALALTHSPEQLNLVLVDFKGGATFAGMSDLPHVSAMISNLESELSLVDRMQDALQGEMVRRQEVLRQAGNYANVSDYEADRIAGKHEFPPLPALFIVLDEFTEMLMAKPEFGEVFIMIGRLGRSLSVHLLLASQKMDLGKARGLESHLSYRIALKTFTENDSREVLGIPDAAKLPPLPGSGFLKAGGDDLVRFRASYVAAPPPARTLASISEATTAGAPTAPIEILPFTVAPVITREDTLGEKEEVDQNQEVVLAGDELWADMSEMDIAVAKMKGKGYPAHQVWLPPLETPDTFATLMPDLRPDPDLGFVSRAWRESGTLRVPLGTVDLPLEQRRETLVLDLSGAGGNFALVGGPQTGKSTALRTIVQALSLTYTPQEVQFYVMDFGGGTFAGFANAPHVAGIATRDTEEVRTRMLAEIAAIMDDRERYFGQNGIDSMDTYRRGRLEGRYDDGYGDVFLVIDGWGALRSEFDSLDRQVATMMSRGLSLGVHLIVSASRWMDFRSEAQDLFGSRLELHTANPKESIVHREGAARIPKGRPGRGIDMAGHEMMIGLPRADAEQDPTTVSEGVAYTIKKIREHLVAGEGPKLRLLPEQITIDNVLEQLPEQQILPRGGGDMILGVEESRLGPLMFNTRSESHLYLFGDSKTGKTTFLRSIIKEITRLYTPGEAKIVALDMRRSLMGEIPKDYTLRYMTNHQAAMKDMRELAQFLRERLPGPNVTAEQIRERSWWTGPELWVLVDDYDLANTTSGNPLAELVDLLPQAGDIGLHLIITRRMGGAARASFEKVLQMMGDLAVTGILLSGNPSEGAIINGVKPKRAIPGRAQVIHRDLGVVAAQMAWTPPTT</sequence>
<evidence type="ECO:0000256" key="1">
    <source>
        <dbReference type="ARBA" id="ARBA00004651"/>
    </source>
</evidence>
<evidence type="ECO:0000259" key="12">
    <source>
        <dbReference type="PROSITE" id="PS50901"/>
    </source>
</evidence>
<dbReference type="PANTHER" id="PTHR22683:SF1">
    <property type="entry name" value="TYPE VII SECRETION SYSTEM PROTEIN ESSC"/>
    <property type="match status" value="1"/>
</dbReference>
<keyword evidence="7 11" id="KW-1133">Transmembrane helix</keyword>
<keyword evidence="5 9" id="KW-0547">Nucleotide-binding</keyword>
<comment type="caution">
    <text evidence="13">The sequence shown here is derived from an EMBL/GenBank/DDBJ whole genome shotgun (WGS) entry which is preliminary data.</text>
</comment>
<dbReference type="NCBIfam" id="TIGR03924">
    <property type="entry name" value="T7SS_EccC_a"/>
    <property type="match status" value="1"/>
</dbReference>
<dbReference type="SUPFAM" id="SSF52540">
    <property type="entry name" value="P-loop containing nucleoside triphosphate hydrolases"/>
    <property type="match status" value="3"/>
</dbReference>
<feature type="binding site" evidence="9">
    <location>
        <begin position="856"/>
        <end position="863"/>
    </location>
    <ligand>
        <name>ATP</name>
        <dbReference type="ChEBI" id="CHEBI:30616"/>
    </ligand>
</feature>
<evidence type="ECO:0000256" key="11">
    <source>
        <dbReference type="SAM" id="Phobius"/>
    </source>
</evidence>
<dbReference type="InterPro" id="IPR050206">
    <property type="entry name" value="FtsK/SpoIIIE/SftA"/>
</dbReference>
<keyword evidence="2" id="KW-1003">Cell membrane</keyword>
<feature type="binding site" evidence="9">
    <location>
        <begin position="1147"/>
        <end position="1154"/>
    </location>
    <ligand>
        <name>ATP</name>
        <dbReference type="ChEBI" id="CHEBI:30616"/>
    </ligand>
</feature>
<feature type="binding site" evidence="9">
    <location>
        <begin position="488"/>
        <end position="495"/>
    </location>
    <ligand>
        <name>ATP</name>
        <dbReference type="ChEBI" id="CHEBI:30616"/>
    </ligand>
</feature>
<dbReference type="GO" id="GO:0003677">
    <property type="term" value="F:DNA binding"/>
    <property type="evidence" value="ECO:0007669"/>
    <property type="project" value="InterPro"/>
</dbReference>
<evidence type="ECO:0000256" key="2">
    <source>
        <dbReference type="ARBA" id="ARBA00022475"/>
    </source>
</evidence>
<dbReference type="PANTHER" id="PTHR22683">
    <property type="entry name" value="SPORULATION PROTEIN RELATED"/>
    <property type="match status" value="1"/>
</dbReference>
<evidence type="ECO:0000256" key="7">
    <source>
        <dbReference type="ARBA" id="ARBA00022989"/>
    </source>
</evidence>
<feature type="transmembrane region" description="Helical" evidence="11">
    <location>
        <begin position="37"/>
        <end position="55"/>
    </location>
</feature>
<dbReference type="InterPro" id="IPR023837">
    <property type="entry name" value="EccCb-like_Actinobacteria"/>
</dbReference>
<keyword evidence="4" id="KW-0677">Repeat</keyword>
<dbReference type="NCBIfam" id="TIGR03925">
    <property type="entry name" value="T7SS_EccC_b"/>
    <property type="match status" value="1"/>
</dbReference>
<evidence type="ECO:0000256" key="6">
    <source>
        <dbReference type="ARBA" id="ARBA00022840"/>
    </source>
</evidence>
<dbReference type="SMART" id="SM00382">
    <property type="entry name" value="AAA"/>
    <property type="match status" value="3"/>
</dbReference>
<proteinExistence type="predicted"/>
<reference evidence="13 14" key="1">
    <citation type="submission" date="2017-12" db="EMBL/GenBank/DDBJ databases">
        <title>Phylogenetic diversity of female urinary microbiome.</title>
        <authorList>
            <person name="Thomas-White K."/>
            <person name="Wolfe A.J."/>
        </authorList>
    </citation>
    <scope>NUCLEOTIDE SEQUENCE [LARGE SCALE GENOMIC DNA]</scope>
    <source>
        <strain evidence="13 14">UMB0018</strain>
    </source>
</reference>